<protein>
    <recommendedName>
        <fullName evidence="8">Nucleolar protein 12</fullName>
    </recommendedName>
</protein>
<feature type="compositionally biased region" description="Polar residues" evidence="5">
    <location>
        <begin position="162"/>
        <end position="180"/>
    </location>
</feature>
<evidence type="ECO:0000313" key="7">
    <source>
        <dbReference type="Proteomes" id="UP000054144"/>
    </source>
</evidence>
<name>A0A0D7AQY3_9AGAR</name>
<evidence type="ECO:0000256" key="2">
    <source>
        <dbReference type="ARBA" id="ARBA00007175"/>
    </source>
</evidence>
<dbReference type="OrthoDB" id="551633at2759"/>
<reference evidence="6 7" key="1">
    <citation type="journal article" date="2015" name="Fungal Genet. Biol.">
        <title>Evolution of novel wood decay mechanisms in Agaricales revealed by the genome sequences of Fistulina hepatica and Cylindrobasidium torrendii.</title>
        <authorList>
            <person name="Floudas D."/>
            <person name="Held B.W."/>
            <person name="Riley R."/>
            <person name="Nagy L.G."/>
            <person name="Koehler G."/>
            <person name="Ransdell A.S."/>
            <person name="Younus H."/>
            <person name="Chow J."/>
            <person name="Chiniquy J."/>
            <person name="Lipzen A."/>
            <person name="Tritt A."/>
            <person name="Sun H."/>
            <person name="Haridas S."/>
            <person name="LaButti K."/>
            <person name="Ohm R.A."/>
            <person name="Kues U."/>
            <person name="Blanchette R.A."/>
            <person name="Grigoriev I.V."/>
            <person name="Minto R.E."/>
            <person name="Hibbett D.S."/>
        </authorList>
    </citation>
    <scope>NUCLEOTIDE SEQUENCE [LARGE SCALE GENOMIC DNA]</scope>
    <source>
        <strain evidence="6 7">ATCC 64428</strain>
    </source>
</reference>
<evidence type="ECO:0000256" key="1">
    <source>
        <dbReference type="ARBA" id="ARBA00004604"/>
    </source>
</evidence>
<evidence type="ECO:0000256" key="3">
    <source>
        <dbReference type="ARBA" id="ARBA00023054"/>
    </source>
</evidence>
<keyword evidence="3" id="KW-0175">Coiled coil</keyword>
<accession>A0A0D7AQY3</accession>
<dbReference type="EMBL" id="KN881581">
    <property type="protein sequence ID" value="KIY53972.1"/>
    <property type="molecule type" value="Genomic_DNA"/>
</dbReference>
<dbReference type="Proteomes" id="UP000054144">
    <property type="component" value="Unassembled WGS sequence"/>
</dbReference>
<organism evidence="6 7">
    <name type="scientific">Fistulina hepatica ATCC 64428</name>
    <dbReference type="NCBI Taxonomy" id="1128425"/>
    <lineage>
        <taxon>Eukaryota</taxon>
        <taxon>Fungi</taxon>
        <taxon>Dikarya</taxon>
        <taxon>Basidiomycota</taxon>
        <taxon>Agaricomycotina</taxon>
        <taxon>Agaricomycetes</taxon>
        <taxon>Agaricomycetidae</taxon>
        <taxon>Agaricales</taxon>
        <taxon>Fistulinaceae</taxon>
        <taxon>Fistulina</taxon>
    </lineage>
</organism>
<dbReference type="PANTHER" id="PTHR14577">
    <property type="entry name" value="NUCLEOLAR PROTEIN 12"/>
    <property type="match status" value="1"/>
</dbReference>
<sequence length="261" mass="29468">MSSNLEVLTRSHAVIAAKKRNKKNQIQKVVFDDTARREFLTGFHKRKLARAEAARKKATEREKQERLEARREASRSYFSHYPYWNLTCAIIPATPCENAALVENAYGGNIDPSDPQSAWEGIAGPSSPNRPQREDAFEDDQVLATVTVVEDFDPDTLIRGPSKSTNTSTAEPPQLASNPSHALPARRNEPESRVRSATYNKPVSIKSQKEKASYSKKRKSNHVKYETKAARQAVRSKQRARHTEKAERAGGKRSRKQNSRR</sequence>
<evidence type="ECO:0000256" key="4">
    <source>
        <dbReference type="ARBA" id="ARBA00023242"/>
    </source>
</evidence>
<feature type="region of interest" description="Disordered" evidence="5">
    <location>
        <begin position="153"/>
        <end position="261"/>
    </location>
</feature>
<keyword evidence="7" id="KW-1185">Reference proteome</keyword>
<evidence type="ECO:0000256" key="5">
    <source>
        <dbReference type="SAM" id="MobiDB-lite"/>
    </source>
</evidence>
<gene>
    <name evidence="6" type="ORF">FISHEDRAFT_54773</name>
</gene>
<feature type="compositionally biased region" description="Basic and acidic residues" evidence="5">
    <location>
        <begin position="241"/>
        <end position="250"/>
    </location>
</feature>
<evidence type="ECO:0000313" key="6">
    <source>
        <dbReference type="EMBL" id="KIY53972.1"/>
    </source>
</evidence>
<evidence type="ECO:0008006" key="8">
    <source>
        <dbReference type="Google" id="ProtNLM"/>
    </source>
</evidence>
<proteinExistence type="inferred from homology"/>
<dbReference type="GO" id="GO:0005730">
    <property type="term" value="C:nucleolus"/>
    <property type="evidence" value="ECO:0007669"/>
    <property type="project" value="UniProtKB-SubCell"/>
</dbReference>
<keyword evidence="4" id="KW-0539">Nucleus</keyword>
<comment type="similarity">
    <text evidence="2">Belongs to the RRP17 family.</text>
</comment>
<feature type="region of interest" description="Disordered" evidence="5">
    <location>
        <begin position="112"/>
        <end position="135"/>
    </location>
</feature>
<dbReference type="AlphaFoldDB" id="A0A0D7AQY3"/>
<dbReference type="PANTHER" id="PTHR14577:SF0">
    <property type="entry name" value="NUCLEOLAR PROTEIN 12"/>
    <property type="match status" value="1"/>
</dbReference>
<dbReference type="InterPro" id="IPR019186">
    <property type="entry name" value="Nucleolar_protein_12"/>
</dbReference>
<feature type="compositionally biased region" description="Basic residues" evidence="5">
    <location>
        <begin position="251"/>
        <end position="261"/>
    </location>
</feature>
<dbReference type="GO" id="GO:0019843">
    <property type="term" value="F:rRNA binding"/>
    <property type="evidence" value="ECO:0007669"/>
    <property type="project" value="TreeGrafter"/>
</dbReference>
<dbReference type="Pfam" id="PF09805">
    <property type="entry name" value="Nop25"/>
    <property type="match status" value="1"/>
</dbReference>
<comment type="subcellular location">
    <subcellularLocation>
        <location evidence="1">Nucleus</location>
        <location evidence="1">Nucleolus</location>
    </subcellularLocation>
</comment>